<proteinExistence type="predicted"/>
<dbReference type="EMBL" id="LXQA010109317">
    <property type="protein sequence ID" value="MCI18261.1"/>
    <property type="molecule type" value="Genomic_DNA"/>
</dbReference>
<evidence type="ECO:0000313" key="1">
    <source>
        <dbReference type="EMBL" id="MCI18261.1"/>
    </source>
</evidence>
<accession>A0A392Q1R3</accession>
<feature type="non-terminal residue" evidence="1">
    <location>
        <position position="1"/>
    </location>
</feature>
<protein>
    <submittedName>
        <fullName evidence="1">F-box protein</fullName>
    </submittedName>
</protein>
<organism evidence="1 2">
    <name type="scientific">Trifolium medium</name>
    <dbReference type="NCBI Taxonomy" id="97028"/>
    <lineage>
        <taxon>Eukaryota</taxon>
        <taxon>Viridiplantae</taxon>
        <taxon>Streptophyta</taxon>
        <taxon>Embryophyta</taxon>
        <taxon>Tracheophyta</taxon>
        <taxon>Spermatophyta</taxon>
        <taxon>Magnoliopsida</taxon>
        <taxon>eudicotyledons</taxon>
        <taxon>Gunneridae</taxon>
        <taxon>Pentapetalae</taxon>
        <taxon>rosids</taxon>
        <taxon>fabids</taxon>
        <taxon>Fabales</taxon>
        <taxon>Fabaceae</taxon>
        <taxon>Papilionoideae</taxon>
        <taxon>50 kb inversion clade</taxon>
        <taxon>NPAAA clade</taxon>
        <taxon>Hologalegina</taxon>
        <taxon>IRL clade</taxon>
        <taxon>Trifolieae</taxon>
        <taxon>Trifolium</taxon>
    </lineage>
</organism>
<dbReference type="InterPro" id="IPR051304">
    <property type="entry name" value="SCF_F-box_domain"/>
</dbReference>
<dbReference type="PANTHER" id="PTHR47123">
    <property type="entry name" value="F-BOX PROTEIN SKIP23"/>
    <property type="match status" value="1"/>
</dbReference>
<evidence type="ECO:0000313" key="2">
    <source>
        <dbReference type="Proteomes" id="UP000265520"/>
    </source>
</evidence>
<reference evidence="1 2" key="1">
    <citation type="journal article" date="2018" name="Front. Plant Sci.">
        <title>Red Clover (Trifolium pratense) and Zigzag Clover (T. medium) - A Picture of Genomic Similarities and Differences.</title>
        <authorList>
            <person name="Dluhosova J."/>
            <person name="Istvanek J."/>
            <person name="Nedelnik J."/>
            <person name="Repkova J."/>
        </authorList>
    </citation>
    <scope>NUCLEOTIDE SEQUENCE [LARGE SCALE GENOMIC DNA]</scope>
    <source>
        <strain evidence="2">cv. 10/8</strain>
        <tissue evidence="1">Leaf</tissue>
    </source>
</reference>
<dbReference type="PANTHER" id="PTHR47123:SF15">
    <property type="entry name" value="F-BOX PROTEIN SKIP23"/>
    <property type="match status" value="1"/>
</dbReference>
<dbReference type="AlphaFoldDB" id="A0A392Q1R3"/>
<sequence>DNISINDSTFPFTYPSKRSLFLIKPPPQQQQQQQDQTLVRPWLIRLTQNSFGKTKISEPSTSFESIFPSIDYSNVLDFNELSVLHLGTDFIMEDYQDKLFDPHYDYLQPRTVLAVTCHGKKPLLLGAMCFVSPRPMLFRDNEERWRPISSSTYYGDICVFKGRIYSVNVFGRTIVVGPESTVQLAAQPSDPVSQKLLVESE</sequence>
<keyword evidence="2" id="KW-1185">Reference proteome</keyword>
<dbReference type="Proteomes" id="UP000265520">
    <property type="component" value="Unassembled WGS sequence"/>
</dbReference>
<name>A0A392Q1R3_9FABA</name>
<feature type="non-terminal residue" evidence="1">
    <location>
        <position position="201"/>
    </location>
</feature>
<comment type="caution">
    <text evidence="1">The sequence shown here is derived from an EMBL/GenBank/DDBJ whole genome shotgun (WGS) entry which is preliminary data.</text>
</comment>